<name>A0A1G4TZ55_9HYPH</name>
<organism evidence="2 3">
    <name type="scientific">Rhizobium mongolense subsp. loessense</name>
    <dbReference type="NCBI Taxonomy" id="158890"/>
    <lineage>
        <taxon>Bacteria</taxon>
        <taxon>Pseudomonadati</taxon>
        <taxon>Pseudomonadota</taxon>
        <taxon>Alphaproteobacteria</taxon>
        <taxon>Hyphomicrobiales</taxon>
        <taxon>Rhizobiaceae</taxon>
        <taxon>Rhizobium/Agrobacterium group</taxon>
        <taxon>Rhizobium</taxon>
    </lineage>
</organism>
<keyword evidence="1" id="KW-0472">Membrane</keyword>
<evidence type="ECO:0000313" key="3">
    <source>
        <dbReference type="Proteomes" id="UP000199542"/>
    </source>
</evidence>
<dbReference type="AlphaFoldDB" id="A0A1G4TZ55"/>
<keyword evidence="1" id="KW-1133">Transmembrane helix</keyword>
<feature type="transmembrane region" description="Helical" evidence="1">
    <location>
        <begin position="57"/>
        <end position="79"/>
    </location>
</feature>
<dbReference type="Proteomes" id="UP000199542">
    <property type="component" value="Unassembled WGS sequence"/>
</dbReference>
<evidence type="ECO:0000313" key="2">
    <source>
        <dbReference type="EMBL" id="SCW86617.1"/>
    </source>
</evidence>
<gene>
    <name evidence="2" type="ORF">SAMN02927900_05842</name>
</gene>
<dbReference type="EMBL" id="FMTM01000015">
    <property type="protein sequence ID" value="SCW86617.1"/>
    <property type="molecule type" value="Genomic_DNA"/>
</dbReference>
<evidence type="ECO:0000256" key="1">
    <source>
        <dbReference type="SAM" id="Phobius"/>
    </source>
</evidence>
<accession>A0A1G4TZ55</accession>
<proteinExistence type="predicted"/>
<protein>
    <submittedName>
        <fullName evidence="2">Uncharacterized protein</fullName>
    </submittedName>
</protein>
<sequence length="85" mass="9342">MRNPFPYWRCIGDGSLAQSPNGCNSRPTAHLRNAQRSLEWILHFRSRSASPGVGLGATYGSITLGIVVGVLVSVAYTLWRRRAGR</sequence>
<reference evidence="2 3" key="1">
    <citation type="submission" date="2016-10" db="EMBL/GenBank/DDBJ databases">
        <authorList>
            <person name="de Groot N.N."/>
        </authorList>
    </citation>
    <scope>NUCLEOTIDE SEQUENCE [LARGE SCALE GENOMIC DNA]</scope>
    <source>
        <strain evidence="2 3">CGMCC 1.3401</strain>
    </source>
</reference>
<keyword evidence="1" id="KW-0812">Transmembrane</keyword>